<dbReference type="Proteomes" id="UP000239649">
    <property type="component" value="Unassembled WGS sequence"/>
</dbReference>
<reference evidence="2 3" key="1">
    <citation type="journal article" date="2018" name="Plant J.">
        <title>Genome sequences of Chlorella sorokiniana UTEX 1602 and Micractinium conductrix SAG 241.80: implications to maltose excretion by a green alga.</title>
        <authorList>
            <person name="Arriola M.B."/>
            <person name="Velmurugan N."/>
            <person name="Zhang Y."/>
            <person name="Plunkett M.H."/>
            <person name="Hondzo H."/>
            <person name="Barney B.M."/>
        </authorList>
    </citation>
    <scope>NUCLEOTIDE SEQUENCE [LARGE SCALE GENOMIC DNA]</scope>
    <source>
        <strain evidence="2 3">SAG 241.80</strain>
    </source>
</reference>
<dbReference type="STRING" id="554055.A0A2P6VA26"/>
<name>A0A2P6VA26_9CHLO</name>
<dbReference type="OrthoDB" id="2498029at2759"/>
<dbReference type="PANTHER" id="PTHR11614">
    <property type="entry name" value="PHOSPHOLIPASE-RELATED"/>
    <property type="match status" value="1"/>
</dbReference>
<sequence>MPPLMIESERQSVRGHKLHTVTVLTEGGSPPVAVLCWHHGIGEHVGRYREVFQRLAEEGIAVYCCDAVGHGRSEGHRAYLKSYKQAVDEFLTLCDYAAADVARRWPGTAPPPAVIAGHSMGGLIAGLACHRNQARWAGLMLCSAALDVEMNLTLRIHAALAGFLSKIMPRARLVPAVKPEDMNPDPRMIEEGLNDPLNTVGKMPVGTAHQILRGMKRLRRHWGDFTLPLYVHHGEADKCTSAPASEAFVAAAASGDKTFYLVPGGYHEVLFTPGVGPGLVDRMAAWIKGHAAGRGVAARGADVATGAGAGVASKL</sequence>
<proteinExistence type="predicted"/>
<accession>A0A2P6VA26</accession>
<dbReference type="InterPro" id="IPR022742">
    <property type="entry name" value="Hydrolase_4"/>
</dbReference>
<dbReference type="AlphaFoldDB" id="A0A2P6VA26"/>
<dbReference type="Pfam" id="PF12146">
    <property type="entry name" value="Hydrolase_4"/>
    <property type="match status" value="1"/>
</dbReference>
<gene>
    <name evidence="2" type="ORF">C2E20_5700</name>
</gene>
<dbReference type="SUPFAM" id="SSF53474">
    <property type="entry name" value="alpha/beta-Hydrolases"/>
    <property type="match status" value="1"/>
</dbReference>
<feature type="domain" description="Serine aminopeptidase S33" evidence="1">
    <location>
        <begin position="30"/>
        <end position="271"/>
    </location>
</feature>
<dbReference type="InterPro" id="IPR029058">
    <property type="entry name" value="AB_hydrolase_fold"/>
</dbReference>
<dbReference type="GO" id="GO:0016787">
    <property type="term" value="F:hydrolase activity"/>
    <property type="evidence" value="ECO:0007669"/>
    <property type="project" value="UniProtKB-KW"/>
</dbReference>
<comment type="caution">
    <text evidence="2">The sequence shown here is derived from an EMBL/GenBank/DDBJ whole genome shotgun (WGS) entry which is preliminary data.</text>
</comment>
<keyword evidence="3" id="KW-1185">Reference proteome</keyword>
<dbReference type="InterPro" id="IPR051044">
    <property type="entry name" value="MAG_DAG_Lipase"/>
</dbReference>
<dbReference type="EMBL" id="LHPF02000017">
    <property type="protein sequence ID" value="PSC70928.1"/>
    <property type="molecule type" value="Genomic_DNA"/>
</dbReference>
<evidence type="ECO:0000259" key="1">
    <source>
        <dbReference type="Pfam" id="PF12146"/>
    </source>
</evidence>
<protein>
    <submittedName>
        <fullName evidence="2">Alpha beta-hydrolase</fullName>
    </submittedName>
</protein>
<evidence type="ECO:0000313" key="3">
    <source>
        <dbReference type="Proteomes" id="UP000239649"/>
    </source>
</evidence>
<organism evidence="2 3">
    <name type="scientific">Micractinium conductrix</name>
    <dbReference type="NCBI Taxonomy" id="554055"/>
    <lineage>
        <taxon>Eukaryota</taxon>
        <taxon>Viridiplantae</taxon>
        <taxon>Chlorophyta</taxon>
        <taxon>core chlorophytes</taxon>
        <taxon>Trebouxiophyceae</taxon>
        <taxon>Chlorellales</taxon>
        <taxon>Chlorellaceae</taxon>
        <taxon>Chlorella clade</taxon>
        <taxon>Micractinium</taxon>
    </lineage>
</organism>
<dbReference type="Gene3D" id="3.40.50.1820">
    <property type="entry name" value="alpha/beta hydrolase"/>
    <property type="match status" value="1"/>
</dbReference>
<evidence type="ECO:0000313" key="2">
    <source>
        <dbReference type="EMBL" id="PSC70928.1"/>
    </source>
</evidence>